<dbReference type="EMBL" id="MZNU01000279">
    <property type="protein sequence ID" value="OWP01358.1"/>
    <property type="molecule type" value="Genomic_DNA"/>
</dbReference>
<evidence type="ECO:0000313" key="2">
    <source>
        <dbReference type="EMBL" id="OWP01358.1"/>
    </source>
</evidence>
<dbReference type="AlphaFoldDB" id="A0A218Z088"/>
<organism evidence="2 3">
    <name type="scientific">Diplocarpon coronariae</name>
    <dbReference type="NCBI Taxonomy" id="2795749"/>
    <lineage>
        <taxon>Eukaryota</taxon>
        <taxon>Fungi</taxon>
        <taxon>Dikarya</taxon>
        <taxon>Ascomycota</taxon>
        <taxon>Pezizomycotina</taxon>
        <taxon>Leotiomycetes</taxon>
        <taxon>Helotiales</taxon>
        <taxon>Drepanopezizaceae</taxon>
        <taxon>Diplocarpon</taxon>
    </lineage>
</organism>
<dbReference type="InParanoid" id="A0A218Z088"/>
<accession>A0A218Z088</accession>
<feature type="compositionally biased region" description="Basic and acidic residues" evidence="1">
    <location>
        <begin position="196"/>
        <end position="205"/>
    </location>
</feature>
<feature type="compositionally biased region" description="Basic and acidic residues" evidence="1">
    <location>
        <begin position="171"/>
        <end position="189"/>
    </location>
</feature>
<feature type="region of interest" description="Disordered" evidence="1">
    <location>
        <begin position="161"/>
        <end position="205"/>
    </location>
</feature>
<evidence type="ECO:0000256" key="1">
    <source>
        <dbReference type="SAM" id="MobiDB-lite"/>
    </source>
</evidence>
<keyword evidence="3" id="KW-1185">Reference proteome</keyword>
<dbReference type="Proteomes" id="UP000242519">
    <property type="component" value="Unassembled WGS sequence"/>
</dbReference>
<proteinExistence type="predicted"/>
<evidence type="ECO:0000313" key="3">
    <source>
        <dbReference type="Proteomes" id="UP000242519"/>
    </source>
</evidence>
<comment type="caution">
    <text evidence="2">The sequence shown here is derived from an EMBL/GenBank/DDBJ whole genome shotgun (WGS) entry which is preliminary data.</text>
</comment>
<protein>
    <submittedName>
        <fullName evidence="2">Uncharacterized protein</fullName>
    </submittedName>
</protein>
<reference evidence="2 3" key="1">
    <citation type="submission" date="2017-04" db="EMBL/GenBank/DDBJ databases">
        <title>Draft genome sequence of Marssonina coronaria NL1: causal agent of apple blotch.</title>
        <authorList>
            <person name="Cheng Q."/>
        </authorList>
    </citation>
    <scope>NUCLEOTIDE SEQUENCE [LARGE SCALE GENOMIC DNA]</scope>
    <source>
        <strain evidence="2 3">NL1</strain>
    </source>
</reference>
<gene>
    <name evidence="2" type="ORF">B2J93_2768</name>
</gene>
<name>A0A218Z088_9HELO</name>
<feature type="region of interest" description="Disordered" evidence="1">
    <location>
        <begin position="1"/>
        <end position="25"/>
    </location>
</feature>
<sequence>MSSVCCAGEPPERDGGPMLGGPGARKAYADHLERVEEDVEAKAVAATRFYEIIPGHLPTSAPIAPIGATPTPRAATILQPQVEIKVRSTVRAASSPCPWKSSRFADFLSKAWSTSAYSMGTVNPHSLRQYLGGIQRLGGHALPHGSRAAGLGFKALRLIGTEEEVEEEAEKPEKPEAEEPEEPEKAEKAEEAEEVGEARLSRKPS</sequence>
<feature type="compositionally biased region" description="Acidic residues" evidence="1">
    <location>
        <begin position="161"/>
        <end position="170"/>
    </location>
</feature>